<protein>
    <submittedName>
        <fullName evidence="7">Uncharacterized protein</fullName>
    </submittedName>
</protein>
<feature type="chain" id="PRO_5012109581" evidence="4">
    <location>
        <begin position="28"/>
        <end position="840"/>
    </location>
</feature>
<dbReference type="GO" id="GO:0005576">
    <property type="term" value="C:extracellular region"/>
    <property type="evidence" value="ECO:0007669"/>
    <property type="project" value="UniProtKB-SubCell"/>
</dbReference>
<comment type="subcellular location">
    <subcellularLocation>
        <location evidence="1">Secreted</location>
    </subcellularLocation>
</comment>
<evidence type="ECO:0000256" key="4">
    <source>
        <dbReference type="SAM" id="SignalP"/>
    </source>
</evidence>
<feature type="domain" description="Secretion system C-terminal sorting" evidence="5">
    <location>
        <begin position="770"/>
        <end position="838"/>
    </location>
</feature>
<keyword evidence="8" id="KW-1185">Reference proteome</keyword>
<dbReference type="Pfam" id="PF18962">
    <property type="entry name" value="Por_Secre_tail"/>
    <property type="match status" value="1"/>
</dbReference>
<evidence type="ECO:0000256" key="3">
    <source>
        <dbReference type="ARBA" id="ARBA00022729"/>
    </source>
</evidence>
<dbReference type="Proteomes" id="UP000220133">
    <property type="component" value="Chromosome"/>
</dbReference>
<dbReference type="Pfam" id="PF24517">
    <property type="entry name" value="CBM96"/>
    <property type="match status" value="2"/>
</dbReference>
<dbReference type="NCBIfam" id="NF033679">
    <property type="entry name" value="DNRLRE_dom"/>
    <property type="match status" value="2"/>
</dbReference>
<dbReference type="InterPro" id="IPR026444">
    <property type="entry name" value="Secre_tail"/>
</dbReference>
<name>A0A291QZ05_9BACT</name>
<dbReference type="RefSeq" id="WP_098195558.1">
    <property type="nucleotide sequence ID" value="NZ_CP023777.1"/>
</dbReference>
<evidence type="ECO:0000256" key="1">
    <source>
        <dbReference type="ARBA" id="ARBA00004613"/>
    </source>
</evidence>
<feature type="domain" description="Carbohydrate-binding module family 96" evidence="6">
    <location>
        <begin position="33"/>
        <end position="213"/>
    </location>
</feature>
<accession>A0A291QZ05</accession>
<dbReference type="InterPro" id="IPR055372">
    <property type="entry name" value="CBM96"/>
</dbReference>
<evidence type="ECO:0000313" key="7">
    <source>
        <dbReference type="EMBL" id="ATL49190.1"/>
    </source>
</evidence>
<sequence>MKTMLPTWKQAVFLAASSLCFLNQLKAQSPFTDTLVAIEDTYVNSNSADDQRNANYGSSTQLRFRYSQTSSGSNYNLVTYLKFDLKQLGLPAYAVIDSASLLGTIYYSQSGSGHVWNLLPVATNSWGEYTATWNNKPGFGPDTISAVTKPTVAISETTPYQATWGGLKDNVSAALSGDSLLSLALYTRLNTGANTSMYSREWTDTSMQPRLVLHYRIDSSYTPPAPREVESRTNNLNIVYFLPTDVDTVANYRQRLNGIMLQAQDFYRKWMTYWGYTDETFGLNKDSSGMLKITIINGTYDKTYYPYDGGGSKIIPEVNAYFSAHPGEKTSTHTLVILPESGYNPFYGLGNGWCFALDNPNIDTSYFSTGGTSSYIGGLVHELGHGLNLPHDKEYVSQKSNPAMGTNLMGSGNSTYGKSATFMTEASCAILHNCEVFRTQDTIPDMYGGGTGSFTTFHSSYSGGYIHLSGTFTTNKDINGIVVYNDQDDDGANYDQLAWMANLVGTDSFNVAMPVAEFWKKYSTYTLRLKFLFTNGSSKDVVYPYYFEDEIPVLDINFEPMDRPEGIEPSADTYIRNGGSANTNFGTDSTMTIKPDPNSGYKREAFLKFNLNDFSGDLANIDSLHLYMKVKSANSSSNKTKLIVKWTTKSDWDESASPLTWNSWVADSSHVDSIAGNFYYGGDWVHWSLNKDTLLNAIRAGDTTVVFHIYGEYSGSSTSTSDLTFYSKNATDASDRPSLVIVESPSMLARKATNSLVSSPVNKLPELMEVYPNPVRDEVHIRSHVAGSAVLYNVHGSPVKQLNLVNGNDNILDVSGLPSGPYYLVYLKGTSAPAKIIVVR</sequence>
<dbReference type="AlphaFoldDB" id="A0A291QZ05"/>
<dbReference type="OrthoDB" id="3965347at2"/>
<keyword evidence="2" id="KW-0964">Secreted</keyword>
<evidence type="ECO:0000256" key="2">
    <source>
        <dbReference type="ARBA" id="ARBA00022525"/>
    </source>
</evidence>
<proteinExistence type="predicted"/>
<evidence type="ECO:0000259" key="6">
    <source>
        <dbReference type="Pfam" id="PF24517"/>
    </source>
</evidence>
<feature type="domain" description="Carbohydrate-binding module family 96" evidence="6">
    <location>
        <begin position="567"/>
        <end position="742"/>
    </location>
</feature>
<gene>
    <name evidence="7" type="ORF">COR50_19535</name>
</gene>
<evidence type="ECO:0000313" key="8">
    <source>
        <dbReference type="Proteomes" id="UP000220133"/>
    </source>
</evidence>
<reference evidence="7 8" key="1">
    <citation type="submission" date="2017-10" db="EMBL/GenBank/DDBJ databases">
        <title>Paenichitinophaga pekingensis gen. nov., sp. nov., isolated from activated sludge.</title>
        <authorList>
            <person name="Jin D."/>
            <person name="Kong X."/>
            <person name="Deng Y."/>
            <person name="Bai Z."/>
        </authorList>
    </citation>
    <scope>NUCLEOTIDE SEQUENCE [LARGE SCALE GENOMIC DNA]</scope>
    <source>
        <strain evidence="7 8">13</strain>
    </source>
</reference>
<feature type="signal peptide" evidence="4">
    <location>
        <begin position="1"/>
        <end position="27"/>
    </location>
</feature>
<dbReference type="EMBL" id="CP023777">
    <property type="protein sequence ID" value="ATL49190.1"/>
    <property type="molecule type" value="Genomic_DNA"/>
</dbReference>
<organism evidence="7 8">
    <name type="scientific">Chitinophaga caeni</name>
    <dbReference type="NCBI Taxonomy" id="2029983"/>
    <lineage>
        <taxon>Bacteria</taxon>
        <taxon>Pseudomonadati</taxon>
        <taxon>Bacteroidota</taxon>
        <taxon>Chitinophagia</taxon>
        <taxon>Chitinophagales</taxon>
        <taxon>Chitinophagaceae</taxon>
        <taxon>Chitinophaga</taxon>
    </lineage>
</organism>
<evidence type="ECO:0000259" key="5">
    <source>
        <dbReference type="Pfam" id="PF18962"/>
    </source>
</evidence>
<keyword evidence="3 4" id="KW-0732">Signal</keyword>
<dbReference type="SUPFAM" id="SSF55486">
    <property type="entry name" value="Metalloproteases ('zincins'), catalytic domain"/>
    <property type="match status" value="1"/>
</dbReference>
<dbReference type="KEGG" id="cbae:COR50_19535"/>